<dbReference type="InterPro" id="IPR006302">
    <property type="entry name" value="T3SS_HrcV"/>
</dbReference>
<feature type="transmembrane region" description="Helical" evidence="9">
    <location>
        <begin position="99"/>
        <end position="119"/>
    </location>
</feature>
<keyword evidence="3 9" id="KW-0813">Transport</keyword>
<proteinExistence type="inferred from homology"/>
<evidence type="ECO:0000313" key="11">
    <source>
        <dbReference type="EMBL" id="QFG02526.1"/>
    </source>
</evidence>
<evidence type="ECO:0000256" key="5">
    <source>
        <dbReference type="ARBA" id="ARBA00022519"/>
    </source>
</evidence>
<keyword evidence="7 9" id="KW-1133">Transmembrane helix</keyword>
<dbReference type="InterPro" id="IPR042194">
    <property type="entry name" value="FHIPEP_1"/>
</dbReference>
<keyword evidence="9" id="KW-1005">Bacterial flagellum biogenesis</keyword>
<dbReference type="PRINTS" id="PR00949">
    <property type="entry name" value="TYPE3IMAPROT"/>
</dbReference>
<organism evidence="11 12">
    <name type="scientific">Tepidiforma bonchosmolovskayae</name>
    <dbReference type="NCBI Taxonomy" id="2601677"/>
    <lineage>
        <taxon>Bacteria</taxon>
        <taxon>Bacillati</taxon>
        <taxon>Chloroflexota</taxon>
        <taxon>Tepidiformia</taxon>
        <taxon>Tepidiformales</taxon>
        <taxon>Tepidiformaceae</taxon>
        <taxon>Tepidiforma</taxon>
    </lineage>
</organism>
<comment type="function">
    <text evidence="9">Required for formation of the rod structure of the flagellar apparatus. Together with FliI and FliH, may constitute the export apparatus of flagellin.</text>
</comment>
<evidence type="ECO:0000256" key="3">
    <source>
        <dbReference type="ARBA" id="ARBA00022448"/>
    </source>
</evidence>
<feature type="transmembrane region" description="Helical" evidence="9">
    <location>
        <begin position="302"/>
        <end position="322"/>
    </location>
</feature>
<dbReference type="Gene3D" id="3.40.50.12790">
    <property type="entry name" value="FHIPEP family, domain 4"/>
    <property type="match status" value="1"/>
</dbReference>
<keyword evidence="6 9" id="KW-0812">Transmembrane</keyword>
<keyword evidence="11" id="KW-0969">Cilium</keyword>
<evidence type="ECO:0000256" key="7">
    <source>
        <dbReference type="ARBA" id="ARBA00022989"/>
    </source>
</evidence>
<feature type="transmembrane region" description="Helical" evidence="9">
    <location>
        <begin position="268"/>
        <end position="290"/>
    </location>
</feature>
<dbReference type="Gene3D" id="1.10.8.540">
    <property type="entry name" value="FHIPEP family, domain 3"/>
    <property type="match status" value="1"/>
</dbReference>
<dbReference type="InterPro" id="IPR025505">
    <property type="entry name" value="FHIPEP_CS"/>
</dbReference>
<keyword evidence="11" id="KW-0282">Flagellum</keyword>
<feature type="transmembrane region" description="Helical" evidence="9">
    <location>
        <begin position="226"/>
        <end position="248"/>
    </location>
</feature>
<keyword evidence="5" id="KW-0997">Cell inner membrane</keyword>
<name>A0ABX6C249_9CHLR</name>
<feature type="region of interest" description="Disordered" evidence="10">
    <location>
        <begin position="1"/>
        <end position="29"/>
    </location>
</feature>
<dbReference type="Gene3D" id="3.40.30.60">
    <property type="entry name" value="FHIPEP family, domain 1"/>
    <property type="match status" value="1"/>
</dbReference>
<protein>
    <recommendedName>
        <fullName evidence="9">Flagellar biosynthesis protein FlhA</fullName>
    </recommendedName>
</protein>
<comment type="similarity">
    <text evidence="2 9">Belongs to the FHIPEP (flagella/HR/invasion proteins export pore) family.</text>
</comment>
<feature type="transmembrane region" description="Helical" evidence="9">
    <location>
        <begin position="131"/>
        <end position="157"/>
    </location>
</feature>
<dbReference type="EMBL" id="CP042829">
    <property type="protein sequence ID" value="QFG02526.1"/>
    <property type="molecule type" value="Genomic_DNA"/>
</dbReference>
<dbReference type="InterPro" id="IPR042193">
    <property type="entry name" value="FHIPEP_3"/>
</dbReference>
<dbReference type="InterPro" id="IPR006301">
    <property type="entry name" value="FlhA"/>
</dbReference>
<keyword evidence="4 9" id="KW-1003">Cell membrane</keyword>
<dbReference type="Pfam" id="PF00771">
    <property type="entry name" value="FHIPEP"/>
    <property type="match status" value="1"/>
</dbReference>
<dbReference type="PANTHER" id="PTHR30161">
    <property type="entry name" value="FLAGELLAR EXPORT PROTEIN, MEMBRANE FLHA SUBUNIT-RELATED"/>
    <property type="match status" value="1"/>
</dbReference>
<comment type="subcellular location">
    <subcellularLocation>
        <location evidence="1">Cell inner membrane</location>
        <topology evidence="1">Multi-pass membrane protein</topology>
    </subcellularLocation>
    <subcellularLocation>
        <location evidence="9">Cell membrane</location>
        <topology evidence="9">Multi-pass membrane protein</topology>
    </subcellularLocation>
</comment>
<keyword evidence="8 9" id="KW-0472">Membrane</keyword>
<evidence type="ECO:0000256" key="4">
    <source>
        <dbReference type="ARBA" id="ARBA00022475"/>
    </source>
</evidence>
<dbReference type="PANTHER" id="PTHR30161:SF1">
    <property type="entry name" value="FLAGELLAR BIOSYNTHESIS PROTEIN FLHA-RELATED"/>
    <property type="match status" value="1"/>
</dbReference>
<feature type="transmembrane region" description="Helical" evidence="9">
    <location>
        <begin position="44"/>
        <end position="62"/>
    </location>
</feature>
<dbReference type="InterPro" id="IPR042196">
    <property type="entry name" value="FHIPEP_4"/>
</dbReference>
<keyword evidence="9" id="KW-0653">Protein transport</keyword>
<evidence type="ECO:0000256" key="6">
    <source>
        <dbReference type="ARBA" id="ARBA00022692"/>
    </source>
</evidence>
<evidence type="ECO:0000256" key="1">
    <source>
        <dbReference type="ARBA" id="ARBA00004429"/>
    </source>
</evidence>
<evidence type="ECO:0000256" key="10">
    <source>
        <dbReference type="SAM" id="MobiDB-lite"/>
    </source>
</evidence>
<keyword evidence="12" id="KW-1185">Reference proteome</keyword>
<feature type="transmembrane region" description="Helical" evidence="9">
    <location>
        <begin position="68"/>
        <end position="87"/>
    </location>
</feature>
<sequence length="725" mass="77903">MGLRPPRPRGPPHQSRSRSRPVTVQAQPRPASAGLGRLLGQTDILLAVGLITIVGMMIIPLPPALLDVLLTINLAVSVVILLVAIYTEEPLKFSVFPSLLLITTLYRLALNVSTSRLILLHGDAGEVVHSFGSFVVGGNLVVGLVVFLILVVIQFVVITNGAGRVAEVAARFTLDAMPGKQMAIDADLNAGLINEAEARERRKAIGQEADFYGAMDGASKFVKGDAIAGIVIILVNIIGGLSIGILQQGVGPAEALNLYAKLTVGDGLVSQLPALLISTATGIIVTRAAGETNLGSQVFSQVTAQSRPMYVAAAMLALFAAMPGLPRLPFLMVAAAIGAGGYLIDRSRRQAELAALAARPEPIPEPEQLGPQQVIQMMTVDPLEIEVGYGLIPIVDEQAGGTLLRRITQIRRQLALELGIVLPTVRVRDNLGLAPNAYVVKLRGVEIARGALQPGHYLAMDPGTAEGDIPGIETVEPAFGLPARWITPAYRERAELLGYTVVDAESVLATHLTELVRRFAPDLLSRQDVQDLLENLRKEYPALVDDLIPSTLTVGEVQEVLQNLLAERVSIRDLVTICETLATHARVTRDIDLLTEYARAALARQISRQYADESGTIRVITVGPRTEEEIAASIQQTDRGSQVAMPPWQVQRLIGVVAAEVERVASSGREPIILCSSRIRLALRRLLERRLPNVVVLSFAEITPQTQVEAIGNIEVNVGNEALHR</sequence>
<dbReference type="NCBIfam" id="TIGR01399">
    <property type="entry name" value="hrcV"/>
    <property type="match status" value="1"/>
</dbReference>
<dbReference type="PIRSF" id="PIRSF005419">
    <property type="entry name" value="FlhA"/>
    <property type="match status" value="1"/>
</dbReference>
<accession>A0ABX6C249</accession>
<keyword evidence="11" id="KW-0966">Cell projection</keyword>
<evidence type="ECO:0000256" key="2">
    <source>
        <dbReference type="ARBA" id="ARBA00008835"/>
    </source>
</evidence>
<dbReference type="InterPro" id="IPR001712">
    <property type="entry name" value="T3SS_FHIPEP"/>
</dbReference>
<reference evidence="11 12" key="2">
    <citation type="submission" date="2019-10" db="EMBL/GenBank/DDBJ databases">
        <title>Thermopilla bonchosmolovskayae gen. nov., sp. nov., a moderately thermophilic Chloroflexi bacterium from a Chukotka hot spring (Arctic, Russia), representing a novel classis Thermopillaia, which include previously uncultivated lineage OLB14.</title>
        <authorList>
            <person name="Kochetkova T.V."/>
            <person name="Zayulina K.S."/>
            <person name="Zhigarkov V.S."/>
            <person name="Minaev N.V."/>
            <person name="Novikov A."/>
            <person name="Toshchakov S.V."/>
            <person name="Elcheninov A.G."/>
            <person name="Kublanov I.V."/>
        </authorList>
    </citation>
    <scope>NUCLEOTIDE SEQUENCE [LARGE SCALE GENOMIC DNA]</scope>
    <source>
        <strain evidence="11 12">3753O</strain>
    </source>
</reference>
<evidence type="ECO:0000313" key="12">
    <source>
        <dbReference type="Proteomes" id="UP000326331"/>
    </source>
</evidence>
<reference evidence="11 12" key="1">
    <citation type="submission" date="2019-08" db="EMBL/GenBank/DDBJ databases">
        <authorList>
            <person name="Toschakov S.V."/>
        </authorList>
    </citation>
    <scope>NUCLEOTIDE SEQUENCE [LARGE SCALE GENOMIC DNA]</scope>
    <source>
        <strain evidence="11 12">3753O</strain>
    </source>
</reference>
<dbReference type="Proteomes" id="UP000326331">
    <property type="component" value="Chromosome"/>
</dbReference>
<gene>
    <name evidence="9 11" type="primary">flhA</name>
    <name evidence="11" type="ORF">Tbon_04200</name>
</gene>
<dbReference type="PROSITE" id="PS00994">
    <property type="entry name" value="FHIPEP"/>
    <property type="match status" value="1"/>
</dbReference>
<dbReference type="NCBIfam" id="TIGR01398">
    <property type="entry name" value="FlhA"/>
    <property type="match status" value="1"/>
</dbReference>
<evidence type="ECO:0000256" key="9">
    <source>
        <dbReference type="RuleBase" id="RU364093"/>
    </source>
</evidence>
<evidence type="ECO:0000256" key="8">
    <source>
        <dbReference type="ARBA" id="ARBA00023136"/>
    </source>
</evidence>
<keyword evidence="9" id="KW-1006">Bacterial flagellum protein export</keyword>